<dbReference type="Proteomes" id="UP000053841">
    <property type="component" value="Unassembled WGS sequence"/>
</dbReference>
<feature type="compositionally biased region" description="Polar residues" evidence="1">
    <location>
        <begin position="1"/>
        <end position="17"/>
    </location>
</feature>
<name>W6XNE0_COCC2</name>
<dbReference type="OrthoDB" id="10359346at2759"/>
<dbReference type="EMBL" id="KI965027">
    <property type="protein sequence ID" value="EUC27028.1"/>
    <property type="molecule type" value="Genomic_DNA"/>
</dbReference>
<accession>W6XNE0</accession>
<evidence type="ECO:0000313" key="3">
    <source>
        <dbReference type="Proteomes" id="UP000053841"/>
    </source>
</evidence>
<feature type="region of interest" description="Disordered" evidence="1">
    <location>
        <begin position="1"/>
        <end position="24"/>
    </location>
</feature>
<dbReference type="AlphaFoldDB" id="W6XNE0"/>
<evidence type="ECO:0000313" key="2">
    <source>
        <dbReference type="EMBL" id="EUC27028.1"/>
    </source>
</evidence>
<reference evidence="2 3" key="1">
    <citation type="journal article" date="2013" name="PLoS Genet.">
        <title>Comparative genome structure, secondary metabolite, and effector coding capacity across Cochliobolus pathogens.</title>
        <authorList>
            <person name="Condon B.J."/>
            <person name="Leng Y."/>
            <person name="Wu D."/>
            <person name="Bushley K.E."/>
            <person name="Ohm R.A."/>
            <person name="Otillar R."/>
            <person name="Martin J."/>
            <person name="Schackwitz W."/>
            <person name="Grimwood J."/>
            <person name="MohdZainudin N."/>
            <person name="Xue C."/>
            <person name="Wang R."/>
            <person name="Manning V.A."/>
            <person name="Dhillon B."/>
            <person name="Tu Z.J."/>
            <person name="Steffenson B.J."/>
            <person name="Salamov A."/>
            <person name="Sun H."/>
            <person name="Lowry S."/>
            <person name="LaButti K."/>
            <person name="Han J."/>
            <person name="Copeland A."/>
            <person name="Lindquist E."/>
            <person name="Barry K."/>
            <person name="Schmutz J."/>
            <person name="Baker S.E."/>
            <person name="Ciuffetti L.M."/>
            <person name="Grigoriev I.V."/>
            <person name="Zhong S."/>
            <person name="Turgeon B.G."/>
        </authorList>
    </citation>
    <scope>NUCLEOTIDE SEQUENCE [LARGE SCALE GENOMIC DNA]</scope>
    <source>
        <strain evidence="2 3">26-R-13</strain>
    </source>
</reference>
<keyword evidence="3" id="KW-1185">Reference proteome</keyword>
<sequence>MGGSDQTMWTSNISSLGGLSPPTPEPMVFHEPTTMIHSADHVSCPQTWYEEISASIEHGFGSYLSDTTPSQILAMRDDASTSHFTPSASWPDSGYLLLHQQTLAEPTSYYNNIGCYSGSQLSSQDWLPYSMPNWMFEPTIPELTTVLSAQFNTILQSGLGGGMVCEESPYSHL</sequence>
<proteinExistence type="predicted"/>
<evidence type="ECO:0000256" key="1">
    <source>
        <dbReference type="SAM" id="MobiDB-lite"/>
    </source>
</evidence>
<organism evidence="2 3">
    <name type="scientific">Cochliobolus carbonum (strain 26-R-13)</name>
    <name type="common">Maize leaf spot fungus</name>
    <name type="synonym">Bipolaris zeicola</name>
    <dbReference type="NCBI Taxonomy" id="930089"/>
    <lineage>
        <taxon>Eukaryota</taxon>
        <taxon>Fungi</taxon>
        <taxon>Dikarya</taxon>
        <taxon>Ascomycota</taxon>
        <taxon>Pezizomycotina</taxon>
        <taxon>Dothideomycetes</taxon>
        <taxon>Pleosporomycetidae</taxon>
        <taxon>Pleosporales</taxon>
        <taxon>Pleosporineae</taxon>
        <taxon>Pleosporaceae</taxon>
        <taxon>Bipolaris</taxon>
    </lineage>
</organism>
<dbReference type="GeneID" id="19142581"/>
<dbReference type="RefSeq" id="XP_007718664.1">
    <property type="nucleotide sequence ID" value="XM_007720474.1"/>
</dbReference>
<protein>
    <submittedName>
        <fullName evidence="2">Uncharacterized protein</fullName>
    </submittedName>
</protein>
<gene>
    <name evidence="2" type="ORF">COCCADRAFT_10252</name>
</gene>
<dbReference type="KEGG" id="bze:COCCADRAFT_10252"/>
<dbReference type="HOGENOM" id="CLU_1547269_0_0_1"/>